<sequence length="117" mass="14060">MQQFIMNLPTLKEIEVNLFQQLHEIFSDVMIRVLEEIDRWLMEHREHARYRLRDTRQVTMSTLFGEISFSRRLYQDRQTGTYVYLLDQALAFDGQTGISPHLEENIFTKLRRLPTIA</sequence>
<dbReference type="Proteomes" id="UP000654993">
    <property type="component" value="Unassembled WGS sequence"/>
</dbReference>
<reference evidence="2" key="2">
    <citation type="journal article" date="2021" name="Data Brief">
        <title>Draft genome sequence data of the facultative, thermophilic, xylanolytic bacterium Paenibacillus sp. strain DA-C8.</title>
        <authorList>
            <person name="Chhe C."/>
            <person name="Uke A."/>
            <person name="Baramee S."/>
            <person name="Ungkulpasvich U."/>
            <person name="Tachaapaikoon C."/>
            <person name="Pason P."/>
            <person name="Waeonukul R."/>
            <person name="Ratanakhanokchai K."/>
            <person name="Kosugi A."/>
        </authorList>
    </citation>
    <scope>NUCLEOTIDE SEQUENCE</scope>
    <source>
        <strain evidence="2">DA-C8</strain>
    </source>
</reference>
<dbReference type="InterPro" id="IPR009620">
    <property type="entry name" value="UPF0236"/>
</dbReference>
<gene>
    <name evidence="2" type="ORF">PRECH8_19960</name>
</gene>
<dbReference type="AlphaFoldDB" id="A0A916QDW6"/>
<proteinExistence type="inferred from homology"/>
<accession>A0A916QDW6</accession>
<comment type="caution">
    <text evidence="2">The sequence shown here is derived from an EMBL/GenBank/DDBJ whole genome shotgun (WGS) entry which is preliminary data.</text>
</comment>
<dbReference type="Pfam" id="PF06782">
    <property type="entry name" value="UPF0236"/>
    <property type="match status" value="1"/>
</dbReference>
<dbReference type="EMBL" id="BMAQ01000023">
    <property type="protein sequence ID" value="GFR38700.1"/>
    <property type="molecule type" value="Genomic_DNA"/>
</dbReference>
<evidence type="ECO:0000313" key="2">
    <source>
        <dbReference type="EMBL" id="GFR38700.1"/>
    </source>
</evidence>
<evidence type="ECO:0000313" key="3">
    <source>
        <dbReference type="Proteomes" id="UP000654993"/>
    </source>
</evidence>
<comment type="similarity">
    <text evidence="1">Belongs to the UPF0236 family.</text>
</comment>
<protein>
    <submittedName>
        <fullName evidence="2">Uncharacterized protein</fullName>
    </submittedName>
</protein>
<dbReference type="RefSeq" id="WP_200966940.1">
    <property type="nucleotide sequence ID" value="NZ_BMAQ01000023.1"/>
</dbReference>
<keyword evidence="3" id="KW-1185">Reference proteome</keyword>
<name>A0A916QDW6_9BACL</name>
<organism evidence="2 3">
    <name type="scientific">Insulibacter thermoxylanivorax</name>
    <dbReference type="NCBI Taxonomy" id="2749268"/>
    <lineage>
        <taxon>Bacteria</taxon>
        <taxon>Bacillati</taxon>
        <taxon>Bacillota</taxon>
        <taxon>Bacilli</taxon>
        <taxon>Bacillales</taxon>
        <taxon>Paenibacillaceae</taxon>
        <taxon>Insulibacter</taxon>
    </lineage>
</organism>
<reference evidence="2" key="1">
    <citation type="submission" date="2020-08" db="EMBL/GenBank/DDBJ databases">
        <authorList>
            <person name="Uke A."/>
            <person name="Chhe C."/>
            <person name="Baramee S."/>
            <person name="Kosugi A."/>
        </authorList>
    </citation>
    <scope>NUCLEOTIDE SEQUENCE</scope>
    <source>
        <strain evidence="2">DA-C8</strain>
    </source>
</reference>
<evidence type="ECO:0000256" key="1">
    <source>
        <dbReference type="ARBA" id="ARBA00006539"/>
    </source>
</evidence>